<dbReference type="Proteomes" id="UP000054016">
    <property type="component" value="Unassembled WGS sequence"/>
</dbReference>
<protein>
    <recommendedName>
        <fullName evidence="2">THUMP domain-containing protein</fullName>
    </recommendedName>
</protein>
<dbReference type="InterPro" id="IPR040183">
    <property type="entry name" value="THUMPD1-like"/>
</dbReference>
<dbReference type="EMBL" id="LFWV01000008">
    <property type="protein sequence ID" value="KON32223.1"/>
    <property type="molecule type" value="Genomic_DNA"/>
</dbReference>
<evidence type="ECO:0000256" key="1">
    <source>
        <dbReference type="PROSITE-ProRule" id="PRU00529"/>
    </source>
</evidence>
<organism evidence="3 4">
    <name type="scientific">miscellaneous Crenarchaeota group-1 archaeon SG8-32-3</name>
    <dbReference type="NCBI Taxonomy" id="1685125"/>
    <lineage>
        <taxon>Archaea</taxon>
        <taxon>Candidatus Bathyarchaeota</taxon>
        <taxon>MCG-1</taxon>
    </lineage>
</organism>
<accession>A0A0M0BUC1</accession>
<dbReference type="AlphaFoldDB" id="A0A0M0BUC1"/>
<dbReference type="Gene3D" id="3.30.2300.10">
    <property type="entry name" value="THUMP superfamily"/>
    <property type="match status" value="1"/>
</dbReference>
<comment type="caution">
    <text evidence="3">The sequence shown here is derived from an EMBL/GenBank/DDBJ whole genome shotgun (WGS) entry which is preliminary data.</text>
</comment>
<evidence type="ECO:0000313" key="3">
    <source>
        <dbReference type="EMBL" id="KON32223.1"/>
    </source>
</evidence>
<feature type="non-terminal residue" evidence="3">
    <location>
        <position position="139"/>
    </location>
</feature>
<proteinExistence type="predicted"/>
<dbReference type="GO" id="GO:0006400">
    <property type="term" value="P:tRNA modification"/>
    <property type="evidence" value="ECO:0007669"/>
    <property type="project" value="InterPro"/>
</dbReference>
<sequence>MRSELIYLLTDEVGDPAPLVGKTGIRGLVVAKTCLDPCDVVEKFRTILQKHPYKLRYALRIIPLEKVVPTTLDEIKCAASELASKIQENETFRVTVEKRFTNFHSRDFIEATVTGIEAAGIERKVDLENPDKIMIVEVL</sequence>
<dbReference type="CDD" id="cd11717">
    <property type="entry name" value="THUMP_THUMPD1_like"/>
    <property type="match status" value="1"/>
</dbReference>
<evidence type="ECO:0000259" key="2">
    <source>
        <dbReference type="PROSITE" id="PS51165"/>
    </source>
</evidence>
<name>A0A0M0BUC1_9ARCH</name>
<reference evidence="4" key="1">
    <citation type="submission" date="2015-06" db="EMBL/GenBank/DDBJ databases">
        <title>New insights into the roles of widespread benthic archaea in carbon and nitrogen cycling.</title>
        <authorList>
            <person name="Lazar C.S."/>
            <person name="Baker B.J."/>
            <person name="Seitz K.W."/>
            <person name="Hyde A.S."/>
            <person name="Dick G.J."/>
            <person name="Hinrichs K.-U."/>
            <person name="Teske A.P."/>
        </authorList>
    </citation>
    <scope>NUCLEOTIDE SEQUENCE [LARGE SCALE GENOMIC DNA]</scope>
</reference>
<dbReference type="GO" id="GO:0003723">
    <property type="term" value="F:RNA binding"/>
    <property type="evidence" value="ECO:0007669"/>
    <property type="project" value="UniProtKB-UniRule"/>
</dbReference>
<gene>
    <name evidence="3" type="ORF">AC478_00965</name>
</gene>
<dbReference type="SUPFAM" id="SSF143437">
    <property type="entry name" value="THUMP domain-like"/>
    <property type="match status" value="1"/>
</dbReference>
<keyword evidence="1" id="KW-0694">RNA-binding</keyword>
<dbReference type="Pfam" id="PF02926">
    <property type="entry name" value="THUMP"/>
    <property type="match status" value="1"/>
</dbReference>
<feature type="domain" description="THUMP" evidence="2">
    <location>
        <begin position="42"/>
        <end position="139"/>
    </location>
</feature>
<dbReference type="PROSITE" id="PS51165">
    <property type="entry name" value="THUMP"/>
    <property type="match status" value="1"/>
</dbReference>
<evidence type="ECO:0000313" key="4">
    <source>
        <dbReference type="Proteomes" id="UP000054016"/>
    </source>
</evidence>
<dbReference type="InterPro" id="IPR004114">
    <property type="entry name" value="THUMP_dom"/>
</dbReference>